<evidence type="ECO:0000256" key="2">
    <source>
        <dbReference type="PIRSR" id="PIRSR000137-2"/>
    </source>
</evidence>
<dbReference type="Proteomes" id="UP000233524">
    <property type="component" value="Unassembled WGS sequence"/>
</dbReference>
<keyword evidence="2" id="KW-0274">FAD</keyword>
<feature type="domain" description="Glucose-methanol-choline oxidoreductase N-terminal" evidence="5">
    <location>
        <begin position="310"/>
        <end position="324"/>
    </location>
</feature>
<dbReference type="STRING" id="41688.A0A2N3MXV8"/>
<dbReference type="PANTHER" id="PTHR11552">
    <property type="entry name" value="GLUCOSE-METHANOL-CHOLINE GMC OXIDOREDUCTASE"/>
    <property type="match status" value="1"/>
</dbReference>
<feature type="signal peptide" evidence="4">
    <location>
        <begin position="1"/>
        <end position="22"/>
    </location>
</feature>
<dbReference type="InParanoid" id="A0A2N3MXV8"/>
<dbReference type="PIRSF" id="PIRSF000137">
    <property type="entry name" value="Alcohol_oxidase"/>
    <property type="match status" value="1"/>
</dbReference>
<reference evidence="6 7" key="1">
    <citation type="journal article" date="2017" name="G3 (Bethesda)">
        <title>First Draft Genome Sequence of the Pathogenic Fungus Lomentospora prolificans (Formerly Scedosporium prolificans).</title>
        <authorList>
            <person name="Luo R."/>
            <person name="Zimin A."/>
            <person name="Workman R."/>
            <person name="Fan Y."/>
            <person name="Pertea G."/>
            <person name="Grossman N."/>
            <person name="Wear M.P."/>
            <person name="Jia B."/>
            <person name="Miller H."/>
            <person name="Casadevall A."/>
            <person name="Timp W."/>
            <person name="Zhang S.X."/>
            <person name="Salzberg S.L."/>
        </authorList>
    </citation>
    <scope>NUCLEOTIDE SEQUENCE [LARGE SCALE GENOMIC DNA]</scope>
    <source>
        <strain evidence="6 7">JHH-5317</strain>
    </source>
</reference>
<evidence type="ECO:0000313" key="7">
    <source>
        <dbReference type="Proteomes" id="UP000233524"/>
    </source>
</evidence>
<dbReference type="Gene3D" id="3.50.50.60">
    <property type="entry name" value="FAD/NAD(P)-binding domain"/>
    <property type="match status" value="1"/>
</dbReference>
<dbReference type="GO" id="GO:0044550">
    <property type="term" value="P:secondary metabolite biosynthetic process"/>
    <property type="evidence" value="ECO:0007669"/>
    <property type="project" value="TreeGrafter"/>
</dbReference>
<protein>
    <recommendedName>
        <fullName evidence="5">Glucose-methanol-choline oxidoreductase N-terminal domain-containing protein</fullName>
    </recommendedName>
</protein>
<evidence type="ECO:0000256" key="4">
    <source>
        <dbReference type="SAM" id="SignalP"/>
    </source>
</evidence>
<evidence type="ECO:0000313" key="6">
    <source>
        <dbReference type="EMBL" id="PKS05005.1"/>
    </source>
</evidence>
<dbReference type="Gene3D" id="3.30.560.10">
    <property type="entry name" value="Glucose Oxidase, domain 3"/>
    <property type="match status" value="1"/>
</dbReference>
<dbReference type="PROSITE" id="PS00624">
    <property type="entry name" value="GMC_OXRED_2"/>
    <property type="match status" value="1"/>
</dbReference>
<organism evidence="6 7">
    <name type="scientific">Lomentospora prolificans</name>
    <dbReference type="NCBI Taxonomy" id="41688"/>
    <lineage>
        <taxon>Eukaryota</taxon>
        <taxon>Fungi</taxon>
        <taxon>Dikarya</taxon>
        <taxon>Ascomycota</taxon>
        <taxon>Pezizomycotina</taxon>
        <taxon>Sordariomycetes</taxon>
        <taxon>Hypocreomycetidae</taxon>
        <taxon>Microascales</taxon>
        <taxon>Microascaceae</taxon>
        <taxon>Lomentospora</taxon>
    </lineage>
</organism>
<comment type="similarity">
    <text evidence="1">Belongs to the GMC oxidoreductase family.</text>
</comment>
<dbReference type="PANTHER" id="PTHR11552:SF115">
    <property type="entry name" value="DEHYDROGENASE XPTC-RELATED"/>
    <property type="match status" value="1"/>
</dbReference>
<dbReference type="EMBL" id="NLAX01001623">
    <property type="protein sequence ID" value="PKS05005.1"/>
    <property type="molecule type" value="Genomic_DNA"/>
</dbReference>
<feature type="binding site" evidence="2">
    <location>
        <position position="271"/>
    </location>
    <ligand>
        <name>FAD</name>
        <dbReference type="ChEBI" id="CHEBI:57692"/>
    </ligand>
</feature>
<dbReference type="OrthoDB" id="269227at2759"/>
<dbReference type="InterPro" id="IPR000172">
    <property type="entry name" value="GMC_OxRdtase_N"/>
</dbReference>
<dbReference type="GO" id="GO:0016614">
    <property type="term" value="F:oxidoreductase activity, acting on CH-OH group of donors"/>
    <property type="evidence" value="ECO:0007669"/>
    <property type="project" value="InterPro"/>
</dbReference>
<comment type="caution">
    <text evidence="6">The sequence shown here is derived from an EMBL/GenBank/DDBJ whole genome shotgun (WGS) entry which is preliminary data.</text>
</comment>
<feature type="binding site" evidence="2">
    <location>
        <position position="121"/>
    </location>
    <ligand>
        <name>FAD</name>
        <dbReference type="ChEBI" id="CHEBI:57692"/>
    </ligand>
</feature>
<feature type="chain" id="PRO_5014704027" description="Glucose-methanol-choline oxidoreductase N-terminal domain-containing protein" evidence="4">
    <location>
        <begin position="23"/>
        <end position="664"/>
    </location>
</feature>
<name>A0A2N3MXV8_9PEZI</name>
<dbReference type="InterPro" id="IPR007867">
    <property type="entry name" value="GMC_OxRtase_C"/>
</dbReference>
<evidence type="ECO:0000256" key="1">
    <source>
        <dbReference type="ARBA" id="ARBA00010790"/>
    </source>
</evidence>
<dbReference type="InterPro" id="IPR036188">
    <property type="entry name" value="FAD/NAD-bd_sf"/>
</dbReference>
<dbReference type="AlphaFoldDB" id="A0A2N3MXV8"/>
<feature type="compositionally biased region" description="Acidic residues" evidence="3">
    <location>
        <begin position="630"/>
        <end position="664"/>
    </location>
</feature>
<accession>A0A2N3MXV8</accession>
<dbReference type="SUPFAM" id="SSF54373">
    <property type="entry name" value="FAD-linked reductases, C-terminal domain"/>
    <property type="match status" value="1"/>
</dbReference>
<dbReference type="Pfam" id="PF05199">
    <property type="entry name" value="GMC_oxred_C"/>
    <property type="match status" value="1"/>
</dbReference>
<sequence>MGRSLFRSVAIVLALAAPFGNAAPRGLNKARVLKEPSELEDSYDYVIVGAGTAGLTIADRLTEDDDVTVLVVEYGPLSESPKIATIQGGFSGMDSAFMFPTQSVPQVNLGNRRTAVLAGKVVGGSSAVNALMTIRGAKGDYNRWGSFFGDESEWSWDGLLPYFKKALTFVPPNEDVAAESDIIYDTSYWGNTSDVYTSWPSFQYPGTAAQVEAWKVMEGVQFTPDSGSGETGVFWYPQFMDPTIAERSYARTGHYSNRDRANYHLVTNSKVIRVDLEDGTATGVSFRPGDDPEGEVTSISAKKEVILSAGAVHTPQIMQLSGLGPSDVLEEAGIETKVNLPGVGKNFQDHPMLTARFTLRKFDFSPSSNDLLTNGEFRDWANEVWEKNKTGPLTIATGNVAAWLSFPVISERYEEVATLLEEQDHAAYLPEGTDETVAAGYAAQMKSYAEALRSNHTAFYNLVFTAGPSNGILVDLHPLSRGTINVDPKDPEGNEPLVDYRALSNPLDSVIMADILRYTRKFYMENSVNAEYDPVESQPGARVQTDEDMAAYLQQTLSPTEYHPAGTCAMMPLELGGVVDEQLRVYGVKNLRIADASIIPTLPGANTCQTVYAIGEKAADLIKAGASSGDAEEVEEPTPEGPEADAPEAEGPEEPEPEEPESDE</sequence>
<dbReference type="VEuPathDB" id="FungiDB:jhhlp_008371"/>
<dbReference type="SUPFAM" id="SSF51905">
    <property type="entry name" value="FAD/NAD(P)-binding domain"/>
    <property type="match status" value="1"/>
</dbReference>
<keyword evidence="7" id="KW-1185">Reference proteome</keyword>
<keyword evidence="2" id="KW-0285">Flavoprotein</keyword>
<keyword evidence="4" id="KW-0732">Signal</keyword>
<evidence type="ECO:0000256" key="3">
    <source>
        <dbReference type="SAM" id="MobiDB-lite"/>
    </source>
</evidence>
<dbReference type="InterPro" id="IPR012132">
    <property type="entry name" value="GMC_OxRdtase"/>
</dbReference>
<evidence type="ECO:0000259" key="5">
    <source>
        <dbReference type="PROSITE" id="PS00624"/>
    </source>
</evidence>
<feature type="region of interest" description="Disordered" evidence="3">
    <location>
        <begin position="624"/>
        <end position="664"/>
    </location>
</feature>
<dbReference type="Pfam" id="PF00732">
    <property type="entry name" value="GMC_oxred_N"/>
    <property type="match status" value="1"/>
</dbReference>
<gene>
    <name evidence="6" type="ORF">jhhlp_008371</name>
</gene>
<comment type="cofactor">
    <cofactor evidence="2">
        <name>FAD</name>
        <dbReference type="ChEBI" id="CHEBI:57692"/>
    </cofactor>
</comment>
<proteinExistence type="inferred from homology"/>
<dbReference type="GO" id="GO:0050660">
    <property type="term" value="F:flavin adenine dinucleotide binding"/>
    <property type="evidence" value="ECO:0007669"/>
    <property type="project" value="InterPro"/>
</dbReference>